<evidence type="ECO:0000313" key="2">
    <source>
        <dbReference type="Proteomes" id="UP001056120"/>
    </source>
</evidence>
<organism evidence="1 2">
    <name type="scientific">Smallanthus sonchifolius</name>
    <dbReference type="NCBI Taxonomy" id="185202"/>
    <lineage>
        <taxon>Eukaryota</taxon>
        <taxon>Viridiplantae</taxon>
        <taxon>Streptophyta</taxon>
        <taxon>Embryophyta</taxon>
        <taxon>Tracheophyta</taxon>
        <taxon>Spermatophyta</taxon>
        <taxon>Magnoliopsida</taxon>
        <taxon>eudicotyledons</taxon>
        <taxon>Gunneridae</taxon>
        <taxon>Pentapetalae</taxon>
        <taxon>asterids</taxon>
        <taxon>campanulids</taxon>
        <taxon>Asterales</taxon>
        <taxon>Asteraceae</taxon>
        <taxon>Asteroideae</taxon>
        <taxon>Heliantheae alliance</taxon>
        <taxon>Millerieae</taxon>
        <taxon>Smallanthus</taxon>
    </lineage>
</organism>
<sequence length="210" mass="23197">MGSACDEQKKQLLRGSISADDWTSIVVRLFRESTRIVVHGENTSIQATVAGHQISITQNLINNSLQLNDLDGVGEYSQRRLIPCFQQIGYDEAPIKVNSRRAYYLLSGVPSTVELFDYMVGLADDVDLPTSLVSARTSSSEHSDDSSSDDEDNGSNGDDLMDIADGASSHSERSPNNVVIPTHSGYVYTSEPKHERVDFWVPFRLDEVVK</sequence>
<reference evidence="2" key="1">
    <citation type="journal article" date="2022" name="Mol. Ecol. Resour.">
        <title>The genomes of chicory, endive, great burdock and yacon provide insights into Asteraceae palaeo-polyploidization history and plant inulin production.</title>
        <authorList>
            <person name="Fan W."/>
            <person name="Wang S."/>
            <person name="Wang H."/>
            <person name="Wang A."/>
            <person name="Jiang F."/>
            <person name="Liu H."/>
            <person name="Zhao H."/>
            <person name="Xu D."/>
            <person name="Zhang Y."/>
        </authorList>
    </citation>
    <scope>NUCLEOTIDE SEQUENCE [LARGE SCALE GENOMIC DNA]</scope>
    <source>
        <strain evidence="2">cv. Yunnan</strain>
    </source>
</reference>
<evidence type="ECO:0000313" key="1">
    <source>
        <dbReference type="EMBL" id="KAI3774652.1"/>
    </source>
</evidence>
<gene>
    <name evidence="1" type="ORF">L1987_49211</name>
</gene>
<proteinExistence type="predicted"/>
<reference evidence="1 2" key="2">
    <citation type="journal article" date="2022" name="Mol. Ecol. Resour.">
        <title>The genomes of chicory, endive, great burdock and yacon provide insights into Asteraceae paleo-polyploidization history and plant inulin production.</title>
        <authorList>
            <person name="Fan W."/>
            <person name="Wang S."/>
            <person name="Wang H."/>
            <person name="Wang A."/>
            <person name="Jiang F."/>
            <person name="Liu H."/>
            <person name="Zhao H."/>
            <person name="Xu D."/>
            <person name="Zhang Y."/>
        </authorList>
    </citation>
    <scope>NUCLEOTIDE SEQUENCE [LARGE SCALE GENOMIC DNA]</scope>
    <source>
        <strain evidence="2">cv. Yunnan</strain>
        <tissue evidence="1">Leaves</tissue>
    </source>
</reference>
<protein>
    <submittedName>
        <fullName evidence="1">Uncharacterized protein</fullName>
    </submittedName>
</protein>
<name>A0ACB9FU47_9ASTR</name>
<comment type="caution">
    <text evidence="1">The sequence shown here is derived from an EMBL/GenBank/DDBJ whole genome shotgun (WGS) entry which is preliminary data.</text>
</comment>
<keyword evidence="2" id="KW-1185">Reference proteome</keyword>
<accession>A0ACB9FU47</accession>
<dbReference type="EMBL" id="CM042033">
    <property type="protein sequence ID" value="KAI3774652.1"/>
    <property type="molecule type" value="Genomic_DNA"/>
</dbReference>
<dbReference type="Proteomes" id="UP001056120">
    <property type="component" value="Linkage Group LG16"/>
</dbReference>